<accession>A0AAP0HIK2</accession>
<gene>
    <name evidence="1" type="ORF">Sjap_026092</name>
</gene>
<comment type="caution">
    <text evidence="1">The sequence shown here is derived from an EMBL/GenBank/DDBJ whole genome shotgun (WGS) entry which is preliminary data.</text>
</comment>
<dbReference type="Proteomes" id="UP001417504">
    <property type="component" value="Unassembled WGS sequence"/>
</dbReference>
<sequence>MDLSFLLWSLCLKGHKQSRILERTFGMRNKIAYGRYEVSLLIYTFFVSIGRF</sequence>
<evidence type="ECO:0000313" key="2">
    <source>
        <dbReference type="Proteomes" id="UP001417504"/>
    </source>
</evidence>
<dbReference type="AlphaFoldDB" id="A0AAP0HIK2"/>
<name>A0AAP0HIK2_9MAGN</name>
<dbReference type="EMBL" id="JBBNAE010000011">
    <property type="protein sequence ID" value="KAK9085681.1"/>
    <property type="molecule type" value="Genomic_DNA"/>
</dbReference>
<proteinExistence type="predicted"/>
<protein>
    <submittedName>
        <fullName evidence="1">Uncharacterized protein</fullName>
    </submittedName>
</protein>
<reference evidence="1 2" key="1">
    <citation type="submission" date="2024-01" db="EMBL/GenBank/DDBJ databases">
        <title>Genome assemblies of Stephania.</title>
        <authorList>
            <person name="Yang L."/>
        </authorList>
    </citation>
    <scope>NUCLEOTIDE SEQUENCE [LARGE SCALE GENOMIC DNA]</scope>
    <source>
        <strain evidence="1">QJT</strain>
        <tissue evidence="1">Leaf</tissue>
    </source>
</reference>
<evidence type="ECO:0000313" key="1">
    <source>
        <dbReference type="EMBL" id="KAK9085681.1"/>
    </source>
</evidence>
<organism evidence="1 2">
    <name type="scientific">Stephania japonica</name>
    <dbReference type="NCBI Taxonomy" id="461633"/>
    <lineage>
        <taxon>Eukaryota</taxon>
        <taxon>Viridiplantae</taxon>
        <taxon>Streptophyta</taxon>
        <taxon>Embryophyta</taxon>
        <taxon>Tracheophyta</taxon>
        <taxon>Spermatophyta</taxon>
        <taxon>Magnoliopsida</taxon>
        <taxon>Ranunculales</taxon>
        <taxon>Menispermaceae</taxon>
        <taxon>Menispermoideae</taxon>
        <taxon>Cissampelideae</taxon>
        <taxon>Stephania</taxon>
    </lineage>
</organism>
<keyword evidence="2" id="KW-1185">Reference proteome</keyword>